<dbReference type="EMBL" id="JAJSOW010000003">
    <property type="protein sequence ID" value="KAI9195804.1"/>
    <property type="molecule type" value="Genomic_DNA"/>
</dbReference>
<proteinExistence type="predicted"/>
<dbReference type="PANTHER" id="PTHR47718">
    <property type="entry name" value="OS01G0519700 PROTEIN"/>
    <property type="match status" value="1"/>
</dbReference>
<gene>
    <name evidence="2" type="ORF">LWI28_018281</name>
</gene>
<name>A0AAD5P273_ACENE</name>
<evidence type="ECO:0000313" key="3">
    <source>
        <dbReference type="Proteomes" id="UP001064489"/>
    </source>
</evidence>
<accession>A0AAD5P273</accession>
<dbReference type="AlphaFoldDB" id="A0AAD5P273"/>
<evidence type="ECO:0000259" key="1">
    <source>
        <dbReference type="Pfam" id="PF10551"/>
    </source>
</evidence>
<evidence type="ECO:0000313" key="2">
    <source>
        <dbReference type="EMBL" id="KAI9195804.1"/>
    </source>
</evidence>
<organism evidence="2 3">
    <name type="scientific">Acer negundo</name>
    <name type="common">Box elder</name>
    <dbReference type="NCBI Taxonomy" id="4023"/>
    <lineage>
        <taxon>Eukaryota</taxon>
        <taxon>Viridiplantae</taxon>
        <taxon>Streptophyta</taxon>
        <taxon>Embryophyta</taxon>
        <taxon>Tracheophyta</taxon>
        <taxon>Spermatophyta</taxon>
        <taxon>Magnoliopsida</taxon>
        <taxon>eudicotyledons</taxon>
        <taxon>Gunneridae</taxon>
        <taxon>Pentapetalae</taxon>
        <taxon>rosids</taxon>
        <taxon>malvids</taxon>
        <taxon>Sapindales</taxon>
        <taxon>Sapindaceae</taxon>
        <taxon>Hippocastanoideae</taxon>
        <taxon>Acereae</taxon>
        <taxon>Acer</taxon>
    </lineage>
</organism>
<feature type="domain" description="MULE transposase" evidence="1">
    <location>
        <begin position="109"/>
        <end position="171"/>
    </location>
</feature>
<sequence>MANSQAIEVDLAEESRILLKSSYELLGRQVGGREFLGYTKQDQKNYIRSKRQMKLAFGEAGCVLKYFSYQSLKNPSFFQSVQLDNEEQITNMFWADARIIIDYGQFGDVVSFDTTYKINKANKPFAVFVGFNHHRETVIFWAALMYDETIDSFIWLFETFLKAMSGKAPKTLY</sequence>
<protein>
    <recommendedName>
        <fullName evidence="1">MULE transposase domain-containing protein</fullName>
    </recommendedName>
</protein>
<reference evidence="2" key="1">
    <citation type="journal article" date="2022" name="Plant J.">
        <title>Strategies of tolerance reflected in two North American maple genomes.</title>
        <authorList>
            <person name="McEvoy S.L."/>
            <person name="Sezen U.U."/>
            <person name="Trouern-Trend A."/>
            <person name="McMahon S.M."/>
            <person name="Schaberg P.G."/>
            <person name="Yang J."/>
            <person name="Wegrzyn J.L."/>
            <person name="Swenson N.G."/>
        </authorList>
    </citation>
    <scope>NUCLEOTIDE SEQUENCE</scope>
    <source>
        <strain evidence="2">91603</strain>
    </source>
</reference>
<comment type="caution">
    <text evidence="2">The sequence shown here is derived from an EMBL/GenBank/DDBJ whole genome shotgun (WGS) entry which is preliminary data.</text>
</comment>
<reference evidence="2" key="2">
    <citation type="submission" date="2023-02" db="EMBL/GenBank/DDBJ databases">
        <authorList>
            <person name="Swenson N.G."/>
            <person name="Wegrzyn J.L."/>
            <person name="Mcevoy S.L."/>
        </authorList>
    </citation>
    <scope>NUCLEOTIDE SEQUENCE</scope>
    <source>
        <strain evidence="2">91603</strain>
        <tissue evidence="2">Leaf</tissue>
    </source>
</reference>
<dbReference type="Proteomes" id="UP001064489">
    <property type="component" value="Chromosome 1"/>
</dbReference>
<dbReference type="PANTHER" id="PTHR47718:SF2">
    <property type="entry name" value="PROTEIN FAR1-RELATED SEQUENCE 5-LIKE"/>
    <property type="match status" value="1"/>
</dbReference>
<dbReference type="InterPro" id="IPR018289">
    <property type="entry name" value="MULE_transposase_dom"/>
</dbReference>
<dbReference type="Pfam" id="PF10551">
    <property type="entry name" value="MULE"/>
    <property type="match status" value="1"/>
</dbReference>
<keyword evidence="3" id="KW-1185">Reference proteome</keyword>